<dbReference type="AlphaFoldDB" id="Q9SSR3"/>
<proteinExistence type="predicted"/>
<accession>Q9SSR3</accession>
<gene>
    <name evidence="3" type="primary">F6D8.17</name>
</gene>
<name>Q9SSR3_ARATH</name>
<dbReference type="PIR" id="H96566">
    <property type="entry name" value="H96566"/>
</dbReference>
<protein>
    <submittedName>
        <fullName evidence="3">F6D8.17 protein</fullName>
    </submittedName>
</protein>
<feature type="transmembrane region" description="Helical" evidence="2">
    <location>
        <begin position="28"/>
        <end position="50"/>
    </location>
</feature>
<keyword evidence="2" id="KW-0472">Membrane</keyword>
<organism evidence="3">
    <name type="scientific">Arabidopsis thaliana</name>
    <name type="common">Mouse-ear cress</name>
    <dbReference type="NCBI Taxonomy" id="3702"/>
    <lineage>
        <taxon>Eukaryota</taxon>
        <taxon>Viridiplantae</taxon>
        <taxon>Streptophyta</taxon>
        <taxon>Embryophyta</taxon>
        <taxon>Tracheophyta</taxon>
        <taxon>Spermatophyta</taxon>
        <taxon>Magnoliopsida</taxon>
        <taxon>eudicotyledons</taxon>
        <taxon>Gunneridae</taxon>
        <taxon>Pentapetalae</taxon>
        <taxon>rosids</taxon>
        <taxon>malvids</taxon>
        <taxon>Brassicales</taxon>
        <taxon>Brassicaceae</taxon>
        <taxon>Camelineae</taxon>
        <taxon>Arabidopsis</taxon>
    </lineage>
</organism>
<evidence type="ECO:0000256" key="1">
    <source>
        <dbReference type="SAM" id="MobiDB-lite"/>
    </source>
</evidence>
<dbReference type="EMBL" id="AC008016">
    <property type="protein sequence ID" value="AAD55627.1"/>
    <property type="molecule type" value="Genomic_DNA"/>
</dbReference>
<sequence>MPPRSVPQAKMQRYFEIMFFFFFFSERLLALHVLLINAIVISLVFTAIAAGRDDNETISESNSNNSTTAAPPPHRNMPDRISVLYLMVKSYQLSLDDIWFPFKKFLDEISLWLGVVSLVVLLLLTTTVFTIYIAVPSVILAIVGRRNLFTGTSEESRMLLTDRVTKSGNAKDSSLVKWNKRIAAARARATAESDRVAKEKADIEADEDAAETAEVELGLMVAPVNAQ</sequence>
<reference key="2">
    <citation type="journal article" date="2000" name="Nature">
        <title>Sequence and analysis of chromosome 1 of the plant Arabidopsis thaliana.</title>
        <authorList>
            <person name="Theologis A."/>
            <person name="Ecker J.R."/>
            <person name="Palm C.J."/>
            <person name="Federspiel N.A."/>
            <person name="Kaul S."/>
            <person name="White O."/>
            <person name="Alonso J."/>
            <person name="Altafi H."/>
            <person name="Araujo R."/>
            <person name="Bowman C.L."/>
            <person name="Brooks S.Y."/>
            <person name="Buehler E."/>
            <person name="Chan A."/>
            <person name="Chao Q."/>
            <person name="Chen H."/>
            <person name="Cheuk R.F."/>
            <person name="Chin C.W."/>
            <person name="Chung M.K."/>
            <person name="Conn L."/>
            <person name="Conway A.B."/>
            <person name="Conway A.R."/>
            <person name="Creasy T.H."/>
            <person name="Dewar K."/>
            <person name="Dunn P."/>
            <person name="Etgu P."/>
            <person name="Feldblyum T.V."/>
            <person name="Feng J."/>
            <person name="Fong B."/>
            <person name="Fujii C.Y."/>
            <person name="Gill J.E."/>
            <person name="Goldsmith A.D."/>
            <person name="Haas B."/>
            <person name="Hansen N.F."/>
            <person name="Hughes B."/>
            <person name="Huizar L."/>
            <person name="Hunter J.L."/>
            <person name="Jenkins J."/>
            <person name="Johnson-Hopson C."/>
            <person name="Khan S."/>
            <person name="Khaykin E."/>
            <person name="Kim C.J."/>
            <person name="Koo H.L."/>
            <person name="Kremenetskaia I."/>
            <person name="Kurtz D.B."/>
            <person name="Kwan A."/>
            <person name="Lam B."/>
            <person name="Langin-Hooper S."/>
            <person name="Lee A."/>
            <person name="Lee J.M."/>
            <person name="Lenz C.A."/>
            <person name="Li J.H."/>
            <person name="Li Y."/>
            <person name="Lin X."/>
            <person name="Liu S.X."/>
            <person name="Liu Z.A."/>
            <person name="Luros J.S."/>
            <person name="Maiti R."/>
            <person name="Marziali A."/>
            <person name="Militscher J."/>
            <person name="Miranda M."/>
            <person name="Nguyen M."/>
            <person name="Nierman W.C."/>
            <person name="Osborne B.I."/>
            <person name="Pai G."/>
            <person name="Peterson J."/>
            <person name="Pham P.K."/>
            <person name="Rizzo M."/>
            <person name="Rooney T."/>
            <person name="Rowley D."/>
            <person name="Sakano H."/>
            <person name="Salzberg S.L."/>
            <person name="Schwartz J.R."/>
            <person name="Shinn P."/>
            <person name="Southwick A.M."/>
            <person name="Sun H."/>
            <person name="Tallon L.J."/>
            <person name="Tambunga G."/>
            <person name="Toriumi M.J."/>
            <person name="Town C.D."/>
            <person name="Utterback T."/>
            <person name="Van Aken S."/>
            <person name="Vaysberg M."/>
            <person name="Vysotskaia V.S."/>
            <person name="Walker M."/>
            <person name="Wu D."/>
            <person name="Yu G."/>
            <person name="Fraser C.M."/>
            <person name="Venter J.C."/>
            <person name="Davis R.W."/>
        </authorList>
    </citation>
    <scope>NUCLEOTIDE SEQUENCE [LARGE SCALE GENOMIC DNA]</scope>
    <source>
        <strain>cv. Columbia</strain>
    </source>
</reference>
<evidence type="ECO:0000256" key="2">
    <source>
        <dbReference type="SAM" id="Phobius"/>
    </source>
</evidence>
<feature type="compositionally biased region" description="Low complexity" evidence="1">
    <location>
        <begin position="58"/>
        <end position="68"/>
    </location>
</feature>
<feature type="region of interest" description="Disordered" evidence="1">
    <location>
        <begin position="56"/>
        <end position="75"/>
    </location>
</feature>
<evidence type="ECO:0000313" key="3">
    <source>
        <dbReference type="EMBL" id="AAD55627.1"/>
    </source>
</evidence>
<keyword evidence="2" id="KW-1133">Transmembrane helix</keyword>
<feature type="transmembrane region" description="Helical" evidence="2">
    <location>
        <begin position="109"/>
        <end position="142"/>
    </location>
</feature>
<keyword evidence="2" id="KW-0812">Transmembrane</keyword>
<reference evidence="3" key="1">
    <citation type="submission" date="1999-09" db="EMBL/GenBank/DDBJ databases">
        <title>Arabidopsis thaliana chromosome 1 BAC F6D8 sequence.</title>
        <authorList>
            <person name="Vysotskaia V.S."/>
            <person name="Schwartz J.R."/>
            <person name="Yu G."/>
            <person name="Toriumi M."/>
            <person name="Lenz C."/>
            <person name="Liu S."/>
            <person name="Lee J.M."/>
            <person name="Li J."/>
            <person name="Gonzalez A."/>
            <person name="Liu A."/>
            <person name="Liu K."/>
            <person name="Mukharsky N."/>
            <person name="Sakano H."/>
            <person name="Vaysberg M."/>
            <person name="Chin C."/>
            <person name="Choi E."/>
            <person name="Chiou J."/>
            <person name="Altafi H."/>
            <person name="Araujo R."/>
            <person name="Brooks S."/>
            <person name="Buehler E."/>
            <person name="Chao Q."/>
            <person name="Conn L."/>
            <person name="Conway A.B."/>
            <person name="Dunn P."/>
            <person name="Hansen N."/>
            <person name="Howng B."/>
            <person name="Huizar L."/>
            <person name="Khan S."/>
            <person name="Kim C."/>
            <person name="Palm C."/>
            <person name="Rowley D."/>
            <person name="Shinn P."/>
            <person name="Walker M."/>
            <person name="Davis R.W."/>
            <person name="Ecker J.R."/>
            <person name="Federspiel N.A."/>
            <person name="Theologis A."/>
        </authorList>
    </citation>
    <scope>NUCLEOTIDE SEQUENCE</scope>
</reference>